<evidence type="ECO:0000313" key="2">
    <source>
        <dbReference type="Proteomes" id="UP000004625"/>
    </source>
</evidence>
<name>G9ZQS5_9LACO</name>
<dbReference type="AlphaFoldDB" id="G9ZQS5"/>
<evidence type="ECO:0000313" key="1">
    <source>
        <dbReference type="EMBL" id="EHL97138.1"/>
    </source>
</evidence>
<dbReference type="Proteomes" id="UP000004625">
    <property type="component" value="Unassembled WGS sequence"/>
</dbReference>
<keyword evidence="2" id="KW-1185">Reference proteome</keyword>
<sequence>MAFTVIFRRGGNFSNKKIKIRNILAAGPDFLNWRVEGCFPGQESLKPHFQVIMHDSAN</sequence>
<proteinExistence type="predicted"/>
<protein>
    <submittedName>
        <fullName evidence="1">Uncharacterized protein</fullName>
    </submittedName>
</protein>
<comment type="caution">
    <text evidence="1">The sequence shown here is derived from an EMBL/GenBank/DDBJ whole genome shotgun (WGS) entry which is preliminary data.</text>
</comment>
<gene>
    <name evidence="1" type="ORF">HMPREF9103_02083</name>
</gene>
<accession>G9ZQS5</accession>
<reference evidence="1 2" key="1">
    <citation type="submission" date="2011-09" db="EMBL/GenBank/DDBJ databases">
        <authorList>
            <person name="Weinstock G."/>
            <person name="Sodergren E."/>
            <person name="Clifton S."/>
            <person name="Fulton L."/>
            <person name="Fulton B."/>
            <person name="Courtney L."/>
            <person name="Fronick C."/>
            <person name="Harrison M."/>
            <person name="Strong C."/>
            <person name="Farmer C."/>
            <person name="Delahaunty K."/>
            <person name="Markovic C."/>
            <person name="Hall O."/>
            <person name="Minx P."/>
            <person name="Tomlinson C."/>
            <person name="Mitreva M."/>
            <person name="Hou S."/>
            <person name="Chen J."/>
            <person name="Wollam A."/>
            <person name="Pepin K.H."/>
            <person name="Johnson M."/>
            <person name="Bhonagiri V."/>
            <person name="Zhang X."/>
            <person name="Suruliraj S."/>
            <person name="Warren W."/>
            <person name="Chinwalla A."/>
            <person name="Mardis E.R."/>
            <person name="Wilson R.K."/>
        </authorList>
    </citation>
    <scope>NUCLEOTIDE SEQUENCE [LARGE SCALE GENOMIC DNA]</scope>
    <source>
        <strain evidence="1 2">F0439</strain>
    </source>
</reference>
<dbReference type="EMBL" id="AGEY01000150">
    <property type="protein sequence ID" value="EHL97138.1"/>
    <property type="molecule type" value="Genomic_DNA"/>
</dbReference>
<dbReference type="HOGENOM" id="CLU_2973802_0_0_9"/>
<organism evidence="1 2">
    <name type="scientific">Lentilactobacillus parafarraginis F0439</name>
    <dbReference type="NCBI Taxonomy" id="797515"/>
    <lineage>
        <taxon>Bacteria</taxon>
        <taxon>Bacillati</taxon>
        <taxon>Bacillota</taxon>
        <taxon>Bacilli</taxon>
        <taxon>Lactobacillales</taxon>
        <taxon>Lactobacillaceae</taxon>
        <taxon>Lentilactobacillus</taxon>
    </lineage>
</organism>